<sequence length="281" mass="32219">MRKFLTLLALLVIIGCSENSEPTDESQEDNQADNSSGLPHKIGEPNDKVQPPDRAQWTAEDIYEQTEYEPYTGKFFKGLFAHNTFFMVEPGADVGSHESFPDEKVRVQLVERKRNLEKVEMVKEKVYQDGEKLAVQLPDQTGVLYTFSQEVLGEDDQVLDTDAVVYYVPPEEMNARMYVDKLKFSQDDTMEVHIEIWGPTILEFGTPYNLQQYTSNRWNDVLGDDKAFTSIGYTLQSDETRTQKIDLSRLELSPGKYRVIKSFDAQNTEVEAVLSVEFEIE</sequence>
<reference evidence="3 4" key="1">
    <citation type="submission" date="2018-01" db="EMBL/GenBank/DDBJ databases">
        <title>The whole genome sequencing and assembly of Halobacillus litoralis ERB031 strain.</title>
        <authorList>
            <person name="Lee S.-J."/>
            <person name="Park M.-K."/>
            <person name="Kim J.-Y."/>
            <person name="Lee Y.-J."/>
            <person name="Yi H."/>
            <person name="Bahn Y.-S."/>
            <person name="Kim J.F."/>
            <person name="Lee D.-W."/>
        </authorList>
    </citation>
    <scope>NUCLEOTIDE SEQUENCE [LARGE SCALE GENOMIC DNA]</scope>
    <source>
        <strain evidence="3 4">ERB 031</strain>
    </source>
</reference>
<evidence type="ECO:0000313" key="3">
    <source>
        <dbReference type="EMBL" id="QAS53554.1"/>
    </source>
</evidence>
<dbReference type="AlphaFoldDB" id="A0A410MFP7"/>
<dbReference type="InterPro" id="IPR046878">
    <property type="entry name" value="Big_14"/>
</dbReference>
<feature type="region of interest" description="Disordered" evidence="1">
    <location>
        <begin position="19"/>
        <end position="54"/>
    </location>
</feature>
<proteinExistence type="predicted"/>
<evidence type="ECO:0000256" key="1">
    <source>
        <dbReference type="SAM" id="MobiDB-lite"/>
    </source>
</evidence>
<evidence type="ECO:0000259" key="2">
    <source>
        <dbReference type="Pfam" id="PF20251"/>
    </source>
</evidence>
<gene>
    <name evidence="3" type="ORF">HLI_15770</name>
</gene>
<dbReference type="Proteomes" id="UP000287756">
    <property type="component" value="Chromosome"/>
</dbReference>
<dbReference type="OrthoDB" id="2965184at2"/>
<feature type="domain" description="Bacterial Ig-like" evidence="2">
    <location>
        <begin position="172"/>
        <end position="270"/>
    </location>
</feature>
<feature type="compositionally biased region" description="Basic and acidic residues" evidence="1">
    <location>
        <begin position="41"/>
        <end position="51"/>
    </location>
</feature>
<accession>A0A410MFP7</accession>
<feature type="compositionally biased region" description="Acidic residues" evidence="1">
    <location>
        <begin position="21"/>
        <end position="31"/>
    </location>
</feature>
<name>A0A410MFP7_9BACI</name>
<dbReference type="PROSITE" id="PS51257">
    <property type="entry name" value="PROKAR_LIPOPROTEIN"/>
    <property type="match status" value="1"/>
</dbReference>
<evidence type="ECO:0000313" key="4">
    <source>
        <dbReference type="Proteomes" id="UP000287756"/>
    </source>
</evidence>
<dbReference type="RefSeq" id="WP_128525827.1">
    <property type="nucleotide sequence ID" value="NZ_CP026118.1"/>
</dbReference>
<protein>
    <recommendedName>
        <fullName evidence="2">Bacterial Ig-like domain-containing protein</fullName>
    </recommendedName>
</protein>
<dbReference type="EMBL" id="CP026118">
    <property type="protein sequence ID" value="QAS53554.1"/>
    <property type="molecule type" value="Genomic_DNA"/>
</dbReference>
<organism evidence="3 4">
    <name type="scientific">Halobacillus litoralis</name>
    <dbReference type="NCBI Taxonomy" id="45668"/>
    <lineage>
        <taxon>Bacteria</taxon>
        <taxon>Bacillati</taxon>
        <taxon>Bacillota</taxon>
        <taxon>Bacilli</taxon>
        <taxon>Bacillales</taxon>
        <taxon>Bacillaceae</taxon>
        <taxon>Halobacillus</taxon>
    </lineage>
</organism>
<dbReference type="KEGG" id="hli:HLI_15770"/>
<dbReference type="Pfam" id="PF20251">
    <property type="entry name" value="Big_14"/>
    <property type="match status" value="1"/>
</dbReference>